<dbReference type="AlphaFoldDB" id="A0A7D9D6X0"/>
<dbReference type="OrthoDB" id="5989546at2759"/>
<comment type="caution">
    <text evidence="1">The sequence shown here is derived from an EMBL/GenBank/DDBJ whole genome shotgun (WGS) entry which is preliminary data.</text>
</comment>
<reference evidence="1" key="1">
    <citation type="submission" date="2020-04" db="EMBL/GenBank/DDBJ databases">
        <authorList>
            <person name="Alioto T."/>
            <person name="Alioto T."/>
            <person name="Gomez Garrido J."/>
        </authorList>
    </citation>
    <scope>NUCLEOTIDE SEQUENCE</scope>
    <source>
        <strain evidence="1">A484AB</strain>
    </source>
</reference>
<name>A0A7D9D6X0_PARCT</name>
<dbReference type="Proteomes" id="UP001152795">
    <property type="component" value="Unassembled WGS sequence"/>
</dbReference>
<keyword evidence="2" id="KW-1185">Reference proteome</keyword>
<evidence type="ECO:0000313" key="2">
    <source>
        <dbReference type="Proteomes" id="UP001152795"/>
    </source>
</evidence>
<proteinExistence type="predicted"/>
<gene>
    <name evidence="1" type="ORF">PACLA_8A061810</name>
</gene>
<evidence type="ECO:0000313" key="1">
    <source>
        <dbReference type="EMBL" id="CAB3977876.1"/>
    </source>
</evidence>
<organism evidence="1 2">
    <name type="scientific">Paramuricea clavata</name>
    <name type="common">Red gorgonian</name>
    <name type="synonym">Violescent sea-whip</name>
    <dbReference type="NCBI Taxonomy" id="317549"/>
    <lineage>
        <taxon>Eukaryota</taxon>
        <taxon>Metazoa</taxon>
        <taxon>Cnidaria</taxon>
        <taxon>Anthozoa</taxon>
        <taxon>Octocorallia</taxon>
        <taxon>Malacalcyonacea</taxon>
        <taxon>Plexauridae</taxon>
        <taxon>Paramuricea</taxon>
    </lineage>
</organism>
<protein>
    <submittedName>
        <fullName evidence="1">Uncharacterized protein</fullName>
    </submittedName>
</protein>
<sequence length="145" mass="16615">MKTSWTDATKEEQKMFTEKATEACQVICNIISPSDGKSLFQAVQEHKRDCNLDFLTTAYRNTTSKKIKTQILTLYAYEYPASKLIEMHSSFEKLSERQIKKARAHAKTFGPGTPVETKKHRIYLNKFLIAHISIKMCPTEHGSLN</sequence>
<accession>A0A7D9D6X0</accession>
<dbReference type="EMBL" id="CACRXK020000077">
    <property type="protein sequence ID" value="CAB3977876.1"/>
    <property type="molecule type" value="Genomic_DNA"/>
</dbReference>